<name>A0A6M1RQ58_9BACT</name>
<dbReference type="RefSeq" id="WP_165107814.1">
    <property type="nucleotide sequence ID" value="NZ_JAAKYA010000065.1"/>
</dbReference>
<comment type="caution">
    <text evidence="1">The sequence shown here is derived from an EMBL/GenBank/DDBJ whole genome shotgun (WGS) entry which is preliminary data.</text>
</comment>
<keyword evidence="2" id="KW-1185">Reference proteome</keyword>
<gene>
    <name evidence="1" type="ORF">G4L39_09665</name>
</gene>
<dbReference type="EMBL" id="JAAKYA010000065">
    <property type="protein sequence ID" value="NGO39659.1"/>
    <property type="molecule type" value="Genomic_DNA"/>
</dbReference>
<dbReference type="AlphaFoldDB" id="A0A6M1RQ58"/>
<reference evidence="1 2" key="1">
    <citation type="submission" date="2020-02" db="EMBL/GenBank/DDBJ databases">
        <title>Draft genome sequence of Limisphaera ngatamarikiensis NGM72.4T, a thermophilic Verrucomicrobia grouped in subdivision 3.</title>
        <authorList>
            <person name="Carere C.R."/>
            <person name="Steen J."/>
            <person name="Hugenholtz P."/>
            <person name="Stott M.B."/>
        </authorList>
    </citation>
    <scope>NUCLEOTIDE SEQUENCE [LARGE SCALE GENOMIC DNA]</scope>
    <source>
        <strain evidence="1 2">NGM72.4</strain>
    </source>
</reference>
<evidence type="ECO:0000313" key="2">
    <source>
        <dbReference type="Proteomes" id="UP000477311"/>
    </source>
</evidence>
<sequence>MEEAVRVEAGEEMARRMSQCPAKESAAKYIYVDWSRWFTNGAVPKDYPLVYDSKRHQHGNGINVALMDGTAFWDEDARWLCDFARKHPEYGLVIPK</sequence>
<accession>A0A6M1RQ58</accession>
<organism evidence="1 2">
    <name type="scientific">Limisphaera ngatamarikiensis</name>
    <dbReference type="NCBI Taxonomy" id="1324935"/>
    <lineage>
        <taxon>Bacteria</taxon>
        <taxon>Pseudomonadati</taxon>
        <taxon>Verrucomicrobiota</taxon>
        <taxon>Verrucomicrobiia</taxon>
        <taxon>Limisphaerales</taxon>
        <taxon>Limisphaeraceae</taxon>
        <taxon>Limisphaera</taxon>
    </lineage>
</organism>
<evidence type="ECO:0000313" key="1">
    <source>
        <dbReference type="EMBL" id="NGO39659.1"/>
    </source>
</evidence>
<protein>
    <submittedName>
        <fullName evidence="1">Uncharacterized protein</fullName>
    </submittedName>
</protein>
<dbReference type="Proteomes" id="UP000477311">
    <property type="component" value="Unassembled WGS sequence"/>
</dbReference>
<proteinExistence type="predicted"/>